<name>A0A0F9TW77_9ZZZZ</name>
<organism evidence="1">
    <name type="scientific">marine sediment metagenome</name>
    <dbReference type="NCBI Taxonomy" id="412755"/>
    <lineage>
        <taxon>unclassified sequences</taxon>
        <taxon>metagenomes</taxon>
        <taxon>ecological metagenomes</taxon>
    </lineage>
</organism>
<protein>
    <submittedName>
        <fullName evidence="1">Uncharacterized protein</fullName>
    </submittedName>
</protein>
<reference evidence="1" key="1">
    <citation type="journal article" date="2015" name="Nature">
        <title>Complex archaea that bridge the gap between prokaryotes and eukaryotes.</title>
        <authorList>
            <person name="Spang A."/>
            <person name="Saw J.H."/>
            <person name="Jorgensen S.L."/>
            <person name="Zaremba-Niedzwiedzka K."/>
            <person name="Martijn J."/>
            <person name="Lind A.E."/>
            <person name="van Eijk R."/>
            <person name="Schleper C."/>
            <person name="Guy L."/>
            <person name="Ettema T.J."/>
        </authorList>
    </citation>
    <scope>NUCLEOTIDE SEQUENCE</scope>
</reference>
<proteinExistence type="predicted"/>
<gene>
    <name evidence="1" type="ORF">LCGC14_0342240</name>
</gene>
<dbReference type="EMBL" id="LAZR01000251">
    <property type="protein sequence ID" value="KKN79207.1"/>
    <property type="molecule type" value="Genomic_DNA"/>
</dbReference>
<sequence>MSYLKVLQNGTMLEQEALNEIIQHGISKVEDLENIEVDKLHHHLYNEDYFINGYYKAEQFLNKTNVFWAIKTIQEYDKDLYGECLIDFGDSEKVANMLAYIIGEEILNECEVISSNQGESLSKKQIKKLGKELTEML</sequence>
<dbReference type="AlphaFoldDB" id="A0A0F9TW77"/>
<evidence type="ECO:0000313" key="1">
    <source>
        <dbReference type="EMBL" id="KKN79207.1"/>
    </source>
</evidence>
<comment type="caution">
    <text evidence="1">The sequence shown here is derived from an EMBL/GenBank/DDBJ whole genome shotgun (WGS) entry which is preliminary data.</text>
</comment>
<accession>A0A0F9TW77</accession>